<feature type="region of interest" description="Disordered" evidence="1">
    <location>
        <begin position="209"/>
        <end position="242"/>
    </location>
</feature>
<dbReference type="Proteomes" id="UP001054857">
    <property type="component" value="Unassembled WGS sequence"/>
</dbReference>
<comment type="caution">
    <text evidence="2">The sequence shown here is derived from an EMBL/GenBank/DDBJ whole genome shotgun (WGS) entry which is preliminary data.</text>
</comment>
<feature type="region of interest" description="Disordered" evidence="1">
    <location>
        <begin position="162"/>
        <end position="190"/>
    </location>
</feature>
<feature type="compositionally biased region" description="Low complexity" evidence="1">
    <location>
        <begin position="316"/>
        <end position="331"/>
    </location>
</feature>
<evidence type="ECO:0000256" key="1">
    <source>
        <dbReference type="SAM" id="MobiDB-lite"/>
    </source>
</evidence>
<feature type="compositionally biased region" description="Low complexity" evidence="1">
    <location>
        <begin position="365"/>
        <end position="380"/>
    </location>
</feature>
<evidence type="ECO:0000313" key="3">
    <source>
        <dbReference type="Proteomes" id="UP001054857"/>
    </source>
</evidence>
<keyword evidence="3" id="KW-1185">Reference proteome</keyword>
<feature type="compositionally biased region" description="Basic and acidic residues" evidence="1">
    <location>
        <begin position="232"/>
        <end position="242"/>
    </location>
</feature>
<feature type="compositionally biased region" description="Low complexity" evidence="1">
    <location>
        <begin position="111"/>
        <end position="126"/>
    </location>
</feature>
<name>A0AAD3HNT0_9CHLO</name>
<evidence type="ECO:0000313" key="2">
    <source>
        <dbReference type="EMBL" id="GFR47542.1"/>
    </source>
</evidence>
<reference evidence="2 3" key="1">
    <citation type="journal article" date="2021" name="Sci. Rep.">
        <title>Genome sequencing of the multicellular alga Astrephomene provides insights into convergent evolution of germ-soma differentiation.</title>
        <authorList>
            <person name="Yamashita S."/>
            <person name="Yamamoto K."/>
            <person name="Matsuzaki R."/>
            <person name="Suzuki S."/>
            <person name="Yamaguchi H."/>
            <person name="Hirooka S."/>
            <person name="Minakuchi Y."/>
            <person name="Miyagishima S."/>
            <person name="Kawachi M."/>
            <person name="Toyoda A."/>
            <person name="Nozaki H."/>
        </authorList>
    </citation>
    <scope>NUCLEOTIDE SEQUENCE [LARGE SCALE GENOMIC DNA]</scope>
    <source>
        <strain evidence="2 3">NIES-4017</strain>
    </source>
</reference>
<accession>A0AAD3HNT0</accession>
<proteinExistence type="predicted"/>
<feature type="non-terminal residue" evidence="2">
    <location>
        <position position="1"/>
    </location>
</feature>
<dbReference type="EMBL" id="BMAR01000018">
    <property type="protein sequence ID" value="GFR47542.1"/>
    <property type="molecule type" value="Genomic_DNA"/>
</dbReference>
<dbReference type="Gene3D" id="1.10.287.1490">
    <property type="match status" value="1"/>
</dbReference>
<gene>
    <name evidence="2" type="ORF">Agub_g9264</name>
</gene>
<sequence length="589" mass="62888">EAAKDPLPAPPEDALADSLENSGEDLCGATSGSSSPHSNDAPFELPEKRTRRKCPASAAKPAGQARGRGQAGAAASKAAVVNIKPDVERVQSPEQEASEPLSVPESPNADEQPPAVQQPVAEPAAAGRASKPASQRNSLSQGAARTGEDIWRLNMALGKMVEQLGDPEDAKQGKRRYKSPTLREKLHKQWGGTYGEKLEKELPAMDVDELPAPKYEPPLFLEETNDTDNEDDQRREVKPQPREVIDIDMVDATATVVATTAPTKKSGIPGGSKTGIKRPTQQGAAKKAAAAAGAVADRSETHAEDLTDRATAPSVAAQQEQEPPQAQGPQRRGTRKAKAVEAEAPATAPKSTLPKQPVPRRGTRAVAAAAAAAEDAAAVDPMDTQAAPPPSARGRRTQPASINGAAGKPPMPPASVSKPNEGAGGGADCTGGNATKRSREPVPVGDDTARNNKALRLEYQQQLKEIEGLRARNQELDLRCKDRDATISQLQAEVKNAKSAAAQVEKERGRDANELNGLQRDKEKLQAQVEERDEKINGLKEEVKQAKDRQAKFAKQAEGMLQEWKAEDAKTQARRNQQIEELLKSWQRG</sequence>
<feature type="region of interest" description="Disordered" evidence="1">
    <location>
        <begin position="1"/>
        <end position="148"/>
    </location>
</feature>
<feature type="compositionally biased region" description="Low complexity" evidence="1">
    <location>
        <begin position="58"/>
        <end position="79"/>
    </location>
</feature>
<organism evidence="2 3">
    <name type="scientific">Astrephomene gubernaculifera</name>
    <dbReference type="NCBI Taxonomy" id="47775"/>
    <lineage>
        <taxon>Eukaryota</taxon>
        <taxon>Viridiplantae</taxon>
        <taxon>Chlorophyta</taxon>
        <taxon>core chlorophytes</taxon>
        <taxon>Chlorophyceae</taxon>
        <taxon>CS clade</taxon>
        <taxon>Chlamydomonadales</taxon>
        <taxon>Astrephomenaceae</taxon>
        <taxon>Astrephomene</taxon>
    </lineage>
</organism>
<dbReference type="AlphaFoldDB" id="A0AAD3HNT0"/>
<feature type="compositionally biased region" description="Polar residues" evidence="1">
    <location>
        <begin position="132"/>
        <end position="143"/>
    </location>
</feature>
<protein>
    <submittedName>
        <fullName evidence="2">Uncharacterized protein</fullName>
    </submittedName>
</protein>
<feature type="compositionally biased region" description="Basic and acidic residues" evidence="1">
    <location>
        <begin position="297"/>
        <end position="308"/>
    </location>
</feature>
<feature type="compositionally biased region" description="Low complexity" evidence="1">
    <location>
        <begin position="283"/>
        <end position="296"/>
    </location>
</feature>
<feature type="region of interest" description="Disordered" evidence="1">
    <location>
        <begin position="257"/>
        <end position="453"/>
    </location>
</feature>